<dbReference type="Pfam" id="PF00126">
    <property type="entry name" value="HTH_1"/>
    <property type="match status" value="1"/>
</dbReference>
<proteinExistence type="inferred from homology"/>
<evidence type="ECO:0000259" key="5">
    <source>
        <dbReference type="PROSITE" id="PS50931"/>
    </source>
</evidence>
<dbReference type="RefSeq" id="WP_274454721.1">
    <property type="nucleotide sequence ID" value="NZ_CP067097.1"/>
</dbReference>
<evidence type="ECO:0000313" key="6">
    <source>
        <dbReference type="EMBL" id="MDQ0190022.1"/>
    </source>
</evidence>
<name>A0ABT9XIJ4_9BACL</name>
<keyword evidence="7" id="KW-1185">Reference proteome</keyword>
<evidence type="ECO:0000313" key="7">
    <source>
        <dbReference type="Proteomes" id="UP001232973"/>
    </source>
</evidence>
<dbReference type="SUPFAM" id="SSF53850">
    <property type="entry name" value="Periplasmic binding protein-like II"/>
    <property type="match status" value="1"/>
</dbReference>
<keyword evidence="3 6" id="KW-0238">DNA-binding</keyword>
<evidence type="ECO:0000256" key="3">
    <source>
        <dbReference type="ARBA" id="ARBA00023125"/>
    </source>
</evidence>
<keyword evidence="4" id="KW-0804">Transcription</keyword>
<dbReference type="InterPro" id="IPR005119">
    <property type="entry name" value="LysR_subst-bd"/>
</dbReference>
<keyword evidence="2" id="KW-0805">Transcription regulation</keyword>
<evidence type="ECO:0000256" key="1">
    <source>
        <dbReference type="ARBA" id="ARBA00009437"/>
    </source>
</evidence>
<dbReference type="PANTHER" id="PTHR30126:SF40">
    <property type="entry name" value="HTH-TYPE TRANSCRIPTIONAL REGULATOR GLTR"/>
    <property type="match status" value="1"/>
</dbReference>
<dbReference type="Gene3D" id="3.40.190.290">
    <property type="match status" value="1"/>
</dbReference>
<reference evidence="6 7" key="1">
    <citation type="submission" date="2023-07" db="EMBL/GenBank/DDBJ databases">
        <title>Genomic Encyclopedia of Type Strains, Phase IV (KMG-IV): sequencing the most valuable type-strain genomes for metagenomic binning, comparative biology and taxonomic classification.</title>
        <authorList>
            <person name="Goeker M."/>
        </authorList>
    </citation>
    <scope>NUCLEOTIDE SEQUENCE [LARGE SCALE GENOMIC DNA]</scope>
    <source>
        <strain evidence="6 7">DSM 4006</strain>
    </source>
</reference>
<dbReference type="GO" id="GO:0003677">
    <property type="term" value="F:DNA binding"/>
    <property type="evidence" value="ECO:0007669"/>
    <property type="project" value="UniProtKB-KW"/>
</dbReference>
<dbReference type="EMBL" id="JAUSTP010000013">
    <property type="protein sequence ID" value="MDQ0190022.1"/>
    <property type="molecule type" value="Genomic_DNA"/>
</dbReference>
<evidence type="ECO:0000256" key="2">
    <source>
        <dbReference type="ARBA" id="ARBA00023015"/>
    </source>
</evidence>
<evidence type="ECO:0000256" key="4">
    <source>
        <dbReference type="ARBA" id="ARBA00023163"/>
    </source>
</evidence>
<sequence>METKDIALFLAIARIGSISRTAEQLFMSQSTVTTRLQRLEHALGYPLFVRLQSGVQLTPEGERFVPLAERMTALEAEMTQQAGTDTPVLRVMSGRAFVSTDVPACLSRMLKNANVRLEVRMGMYSEMLDALLADQVDFCFIGEPVFHPHIKKIEFPQDAIDLIVPAGHHFVHNFPGIRGLHKAPFIAFARDDAPFRKRVMRLLAEQDVYPLIRMELDSIDGIKAMVGHGLGMSCLPRRTLYDADEKGYVRIPIAAPGWTRPTFLAFRESAADKPIGKQFIAVVTEYYQQLTV</sequence>
<comment type="similarity">
    <text evidence="1">Belongs to the LysR transcriptional regulatory family.</text>
</comment>
<protein>
    <submittedName>
        <fullName evidence="6">DNA-binding transcriptional LysR family regulator</fullName>
    </submittedName>
</protein>
<dbReference type="Proteomes" id="UP001232973">
    <property type="component" value="Unassembled WGS sequence"/>
</dbReference>
<dbReference type="InterPro" id="IPR036390">
    <property type="entry name" value="WH_DNA-bd_sf"/>
</dbReference>
<gene>
    <name evidence="6" type="ORF">J2S03_001885</name>
</gene>
<dbReference type="Gene3D" id="1.10.10.10">
    <property type="entry name" value="Winged helix-like DNA-binding domain superfamily/Winged helix DNA-binding domain"/>
    <property type="match status" value="1"/>
</dbReference>
<dbReference type="InterPro" id="IPR000847">
    <property type="entry name" value="LysR_HTH_N"/>
</dbReference>
<dbReference type="Pfam" id="PF03466">
    <property type="entry name" value="LysR_substrate"/>
    <property type="match status" value="1"/>
</dbReference>
<comment type="caution">
    <text evidence="6">The sequence shown here is derived from an EMBL/GenBank/DDBJ whole genome shotgun (WGS) entry which is preliminary data.</text>
</comment>
<accession>A0ABT9XIJ4</accession>
<organism evidence="6 7">
    <name type="scientific">Alicyclobacillus cycloheptanicus</name>
    <dbReference type="NCBI Taxonomy" id="1457"/>
    <lineage>
        <taxon>Bacteria</taxon>
        <taxon>Bacillati</taxon>
        <taxon>Bacillota</taxon>
        <taxon>Bacilli</taxon>
        <taxon>Bacillales</taxon>
        <taxon>Alicyclobacillaceae</taxon>
        <taxon>Alicyclobacillus</taxon>
    </lineage>
</organism>
<feature type="domain" description="HTH lysR-type" evidence="5">
    <location>
        <begin position="1"/>
        <end position="58"/>
    </location>
</feature>
<dbReference type="InterPro" id="IPR036388">
    <property type="entry name" value="WH-like_DNA-bd_sf"/>
</dbReference>
<dbReference type="SUPFAM" id="SSF46785">
    <property type="entry name" value="Winged helix' DNA-binding domain"/>
    <property type="match status" value="1"/>
</dbReference>
<dbReference type="CDD" id="cd05466">
    <property type="entry name" value="PBP2_LTTR_substrate"/>
    <property type="match status" value="1"/>
</dbReference>
<dbReference type="PANTHER" id="PTHR30126">
    <property type="entry name" value="HTH-TYPE TRANSCRIPTIONAL REGULATOR"/>
    <property type="match status" value="1"/>
</dbReference>
<dbReference type="PRINTS" id="PR00039">
    <property type="entry name" value="HTHLYSR"/>
</dbReference>
<dbReference type="PROSITE" id="PS50931">
    <property type="entry name" value="HTH_LYSR"/>
    <property type="match status" value="1"/>
</dbReference>